<dbReference type="SUPFAM" id="SSF56801">
    <property type="entry name" value="Acetyl-CoA synthetase-like"/>
    <property type="match status" value="1"/>
</dbReference>
<sequence>MTDVLAQRVQASPDATALLGIGGVEWTYCDLDERVEQVAGRLAALGVAGEHLGCLLETRPATVVLVHAAARLGCVLVPLNTRLTPAELDRQVERAELAALVCGADTADTAVELSVDVPTASVDDTEHADVTALDSVSPAEFAPATREVDEPAVMLATSGTTGEPKLVVLTTENLRASAVASAFRLGVTPDDRWLDPLAVYHMGGLAPIVRSALYGTTVVVPGEFDAETTLDALERFDCTGISLVPTMLRRLLDAGSLADSLRFVLLGGAPASEELVERCEKRDVPVHPTYGMTETASQVATARPGEAFAYTGTVGRPLLGTDLSVLDGDGRPVDIGETGELVVSGPTVFAGYYNDPDATARAFSDRGFHTGDVGHHDAGGRLWVTGRRDEMISTGGELVAPSEIARVLRSHPAIDDAGVVGLPDPDWGERVGALVVGDVADDEAIRNYCRERLAGFKLPRTIAFADELPRTASGTVERAAVRERLLDNGD</sequence>
<dbReference type="Proteomes" id="UP000011680">
    <property type="component" value="Unassembled WGS sequence"/>
</dbReference>
<dbReference type="GO" id="GO:0006631">
    <property type="term" value="P:fatty acid metabolic process"/>
    <property type="evidence" value="ECO:0007669"/>
    <property type="project" value="TreeGrafter"/>
</dbReference>
<organism evidence="8 9">
    <name type="scientific">Halococcus thailandensis JCM 13552</name>
    <dbReference type="NCBI Taxonomy" id="1227457"/>
    <lineage>
        <taxon>Archaea</taxon>
        <taxon>Methanobacteriati</taxon>
        <taxon>Methanobacteriota</taxon>
        <taxon>Stenosarchaea group</taxon>
        <taxon>Halobacteria</taxon>
        <taxon>Halobacteriales</taxon>
        <taxon>Halococcaceae</taxon>
        <taxon>Halococcus</taxon>
    </lineage>
</organism>
<comment type="similarity">
    <text evidence="1">Belongs to the ATP-dependent AMP-binding enzyme family.</text>
</comment>
<evidence type="ECO:0000256" key="4">
    <source>
        <dbReference type="ARBA" id="ARBA00022741"/>
    </source>
</evidence>
<keyword evidence="4" id="KW-0547">Nucleotide-binding</keyword>
<dbReference type="EMBL" id="AOMF01000163">
    <property type="protein sequence ID" value="EMA51862.1"/>
    <property type="molecule type" value="Genomic_DNA"/>
</dbReference>
<dbReference type="PATRIC" id="fig|1227457.3.peg.2671"/>
<gene>
    <name evidence="8" type="ORF">C451_13951</name>
</gene>
<dbReference type="InterPro" id="IPR042099">
    <property type="entry name" value="ANL_N_sf"/>
</dbReference>
<dbReference type="AlphaFoldDB" id="M0N1L5"/>
<dbReference type="GO" id="GO:0031956">
    <property type="term" value="F:medium-chain fatty acid-CoA ligase activity"/>
    <property type="evidence" value="ECO:0007669"/>
    <property type="project" value="TreeGrafter"/>
</dbReference>
<dbReference type="GO" id="GO:0005524">
    <property type="term" value="F:ATP binding"/>
    <property type="evidence" value="ECO:0007669"/>
    <property type="project" value="UniProtKB-KW"/>
</dbReference>
<keyword evidence="3 8" id="KW-0436">Ligase</keyword>
<dbReference type="Pfam" id="PF13193">
    <property type="entry name" value="AMP-binding_C"/>
    <property type="match status" value="1"/>
</dbReference>
<keyword evidence="2" id="KW-0474">Menaquinone biosynthesis</keyword>
<dbReference type="Pfam" id="PF00501">
    <property type="entry name" value="AMP-binding"/>
    <property type="match status" value="1"/>
</dbReference>
<evidence type="ECO:0000259" key="6">
    <source>
        <dbReference type="Pfam" id="PF00501"/>
    </source>
</evidence>
<dbReference type="GO" id="GO:0008756">
    <property type="term" value="F:o-succinylbenzoate-CoA ligase activity"/>
    <property type="evidence" value="ECO:0007669"/>
    <property type="project" value="InterPro"/>
</dbReference>
<dbReference type="InterPro" id="IPR020845">
    <property type="entry name" value="AMP-binding_CS"/>
</dbReference>
<keyword evidence="9" id="KW-1185">Reference proteome</keyword>
<dbReference type="GO" id="GO:0009234">
    <property type="term" value="P:menaquinone biosynthetic process"/>
    <property type="evidence" value="ECO:0007669"/>
    <property type="project" value="UniProtKB-KW"/>
</dbReference>
<dbReference type="PROSITE" id="PS00455">
    <property type="entry name" value="AMP_BINDING"/>
    <property type="match status" value="1"/>
</dbReference>
<dbReference type="PANTHER" id="PTHR43201">
    <property type="entry name" value="ACYL-COA SYNTHETASE"/>
    <property type="match status" value="1"/>
</dbReference>
<name>M0N1L5_9EURY</name>
<dbReference type="OrthoDB" id="35688at2157"/>
<dbReference type="InterPro" id="IPR045851">
    <property type="entry name" value="AMP-bd_C_sf"/>
</dbReference>
<proteinExistence type="inferred from homology"/>
<dbReference type="PANTHER" id="PTHR43201:SF5">
    <property type="entry name" value="MEDIUM-CHAIN ACYL-COA LIGASE ACSF2, MITOCHONDRIAL"/>
    <property type="match status" value="1"/>
</dbReference>
<dbReference type="InterPro" id="IPR025110">
    <property type="entry name" value="AMP-bd_C"/>
</dbReference>
<evidence type="ECO:0000256" key="1">
    <source>
        <dbReference type="ARBA" id="ARBA00006432"/>
    </source>
</evidence>
<dbReference type="NCBIfam" id="TIGR01923">
    <property type="entry name" value="menE"/>
    <property type="match status" value="1"/>
</dbReference>
<reference evidence="8 9" key="1">
    <citation type="journal article" date="2014" name="PLoS Genet.">
        <title>Phylogenetically driven sequencing of extremely halophilic archaea reveals strategies for static and dynamic osmo-response.</title>
        <authorList>
            <person name="Becker E.A."/>
            <person name="Seitzer P.M."/>
            <person name="Tritt A."/>
            <person name="Larsen D."/>
            <person name="Krusor M."/>
            <person name="Yao A.I."/>
            <person name="Wu D."/>
            <person name="Madern D."/>
            <person name="Eisen J.A."/>
            <person name="Darling A.E."/>
            <person name="Facciotti M.T."/>
        </authorList>
    </citation>
    <scope>NUCLEOTIDE SEQUENCE [LARGE SCALE GENOMIC DNA]</scope>
    <source>
        <strain evidence="8 9">JCM 13552</strain>
    </source>
</reference>
<feature type="domain" description="AMP-dependent synthetase/ligase" evidence="6">
    <location>
        <begin position="6"/>
        <end position="353"/>
    </location>
</feature>
<comment type="caution">
    <text evidence="8">The sequence shown here is derived from an EMBL/GenBank/DDBJ whole genome shotgun (WGS) entry which is preliminary data.</text>
</comment>
<dbReference type="Gene3D" id="3.30.300.30">
    <property type="match status" value="1"/>
</dbReference>
<evidence type="ECO:0000256" key="5">
    <source>
        <dbReference type="ARBA" id="ARBA00022840"/>
    </source>
</evidence>
<dbReference type="Gene3D" id="3.40.50.12780">
    <property type="entry name" value="N-terminal domain of ligase-like"/>
    <property type="match status" value="1"/>
</dbReference>
<accession>M0N1L5</accession>
<evidence type="ECO:0000256" key="2">
    <source>
        <dbReference type="ARBA" id="ARBA00022428"/>
    </source>
</evidence>
<dbReference type="eggNOG" id="arCOG00856">
    <property type="taxonomic scope" value="Archaea"/>
</dbReference>
<dbReference type="InterPro" id="IPR000873">
    <property type="entry name" value="AMP-dep_synth/lig_dom"/>
</dbReference>
<evidence type="ECO:0000313" key="8">
    <source>
        <dbReference type="EMBL" id="EMA51862.1"/>
    </source>
</evidence>
<dbReference type="RefSeq" id="WP_007741433.1">
    <property type="nucleotide sequence ID" value="NZ_AOMF01000163.1"/>
</dbReference>
<protein>
    <submittedName>
        <fullName evidence="8">O-succinylbenzoate-CoA ligase</fullName>
    </submittedName>
</protein>
<keyword evidence="5" id="KW-0067">ATP-binding</keyword>
<evidence type="ECO:0000256" key="3">
    <source>
        <dbReference type="ARBA" id="ARBA00022598"/>
    </source>
</evidence>
<evidence type="ECO:0000259" key="7">
    <source>
        <dbReference type="Pfam" id="PF13193"/>
    </source>
</evidence>
<dbReference type="InterPro" id="IPR010192">
    <property type="entry name" value="MenE"/>
</dbReference>
<evidence type="ECO:0000313" key="9">
    <source>
        <dbReference type="Proteomes" id="UP000011680"/>
    </source>
</evidence>
<dbReference type="STRING" id="1227457.C451_13951"/>
<feature type="domain" description="AMP-binding enzyme C-terminal" evidence="7">
    <location>
        <begin position="403"/>
        <end position="474"/>
    </location>
</feature>